<evidence type="ECO:0000256" key="3">
    <source>
        <dbReference type="ARBA" id="ARBA00022729"/>
    </source>
</evidence>
<protein>
    <submittedName>
        <fullName evidence="6">Peptide/nickel transport system substrate-binding protein</fullName>
    </submittedName>
</protein>
<sequence>MAARIGRRTTLALPAAAMLAAPALGQSDQRPSVTVAVQKISNSNLLEMLREQSNVGTRIFFNYAEPLIGTDWTGDMSIRPGLATSWRRPSENVVEMTLRQGVRFHNGDEMTAEDVAFSFGPDRMFGGGSMAGHEPPRDAIAIARRSFPGFERMEIVDRHTVRFINKVPDVTLEGRLSRTTAIIGSQRGFAEAASWTDWARKPIGTGPYRVAEFRPDQVLVLEAHDDYWGGRPPIRRLRFLEVPEVSGRINMLLSGEADFACDIPPDQIATVESNARYEVVGGPILNTRVLTFDKSHPVLANPLVRRAITHSIDRQAIVDALFSGKTRVPPGLQFEFFGETFAEGWSVPKFDLAEARRLLREANYKGEPIPYRLLNNYYTNQTPTAQVMVEGWRAVGLNIQIEMRENWSQITSRETQRGIRDWSQGASFGDPVAQTPPNFGRQGSAWISNEWRNEEFGDLSELLETSTDRPARKAAWRRMLEIAEREDPAWTVLHQNTNFTAKRRDLGWKSSQTFVMDFRNDNWGV</sequence>
<dbReference type="InterPro" id="IPR000914">
    <property type="entry name" value="SBP_5_dom"/>
</dbReference>
<evidence type="ECO:0000259" key="5">
    <source>
        <dbReference type="Pfam" id="PF00496"/>
    </source>
</evidence>
<dbReference type="GO" id="GO:1904680">
    <property type="term" value="F:peptide transmembrane transporter activity"/>
    <property type="evidence" value="ECO:0007669"/>
    <property type="project" value="TreeGrafter"/>
</dbReference>
<accession>A0A2W7I9N9</accession>
<dbReference type="PANTHER" id="PTHR30290:SF38">
    <property type="entry name" value="D,D-DIPEPTIDE-BINDING PERIPLASMIC PROTEIN DDPA-RELATED"/>
    <property type="match status" value="1"/>
</dbReference>
<keyword evidence="7" id="KW-1185">Reference proteome</keyword>
<dbReference type="GO" id="GO:0015833">
    <property type="term" value="P:peptide transport"/>
    <property type="evidence" value="ECO:0007669"/>
    <property type="project" value="TreeGrafter"/>
</dbReference>
<reference evidence="6 7" key="1">
    <citation type="submission" date="2018-06" db="EMBL/GenBank/DDBJ databases">
        <title>Genomic Encyclopedia of Archaeal and Bacterial Type Strains, Phase II (KMG-II): from individual species to whole genera.</title>
        <authorList>
            <person name="Goeker M."/>
        </authorList>
    </citation>
    <scope>NUCLEOTIDE SEQUENCE [LARGE SCALE GENOMIC DNA]</scope>
    <source>
        <strain evidence="6 7">DSM 24525</strain>
    </source>
</reference>
<dbReference type="Proteomes" id="UP000249688">
    <property type="component" value="Unassembled WGS sequence"/>
</dbReference>
<proteinExistence type="inferred from homology"/>
<dbReference type="CDD" id="cd08515">
    <property type="entry name" value="PBP2_NikA_DppA_OppA_like_10"/>
    <property type="match status" value="1"/>
</dbReference>
<evidence type="ECO:0000313" key="6">
    <source>
        <dbReference type="EMBL" id="PZW43099.1"/>
    </source>
</evidence>
<name>A0A2W7I9N9_9PROT</name>
<feature type="chain" id="PRO_5015851983" evidence="4">
    <location>
        <begin position="26"/>
        <end position="525"/>
    </location>
</feature>
<dbReference type="Pfam" id="PF00496">
    <property type="entry name" value="SBP_bac_5"/>
    <property type="match status" value="1"/>
</dbReference>
<dbReference type="RefSeq" id="WP_111398976.1">
    <property type="nucleotide sequence ID" value="NZ_QKYU01000016.1"/>
</dbReference>
<dbReference type="OrthoDB" id="9803988at2"/>
<dbReference type="GO" id="GO:0030288">
    <property type="term" value="C:outer membrane-bounded periplasmic space"/>
    <property type="evidence" value="ECO:0007669"/>
    <property type="project" value="UniProtKB-ARBA"/>
</dbReference>
<dbReference type="EMBL" id="QKYU01000016">
    <property type="protein sequence ID" value="PZW43099.1"/>
    <property type="molecule type" value="Genomic_DNA"/>
</dbReference>
<feature type="signal peptide" evidence="4">
    <location>
        <begin position="1"/>
        <end position="25"/>
    </location>
</feature>
<dbReference type="SUPFAM" id="SSF53850">
    <property type="entry name" value="Periplasmic binding protein-like II"/>
    <property type="match status" value="1"/>
</dbReference>
<comment type="similarity">
    <text evidence="2">Belongs to the bacterial solute-binding protein 5 family.</text>
</comment>
<gene>
    <name evidence="6" type="ORF">C8P66_11620</name>
</gene>
<feature type="domain" description="Solute-binding protein family 5" evidence="5">
    <location>
        <begin position="78"/>
        <end position="440"/>
    </location>
</feature>
<dbReference type="PANTHER" id="PTHR30290">
    <property type="entry name" value="PERIPLASMIC BINDING COMPONENT OF ABC TRANSPORTER"/>
    <property type="match status" value="1"/>
</dbReference>
<dbReference type="Gene3D" id="3.40.190.10">
    <property type="entry name" value="Periplasmic binding protein-like II"/>
    <property type="match status" value="1"/>
</dbReference>
<dbReference type="InterPro" id="IPR030678">
    <property type="entry name" value="Peptide/Ni-bd"/>
</dbReference>
<dbReference type="Gene3D" id="3.10.105.10">
    <property type="entry name" value="Dipeptide-binding Protein, Domain 3"/>
    <property type="match status" value="1"/>
</dbReference>
<evidence type="ECO:0000256" key="2">
    <source>
        <dbReference type="ARBA" id="ARBA00005695"/>
    </source>
</evidence>
<dbReference type="InterPro" id="IPR039424">
    <property type="entry name" value="SBP_5"/>
</dbReference>
<comment type="caution">
    <text evidence="6">The sequence shown here is derived from an EMBL/GenBank/DDBJ whole genome shotgun (WGS) entry which is preliminary data.</text>
</comment>
<organism evidence="6 7">
    <name type="scientific">Humitalea rosea</name>
    <dbReference type="NCBI Taxonomy" id="990373"/>
    <lineage>
        <taxon>Bacteria</taxon>
        <taxon>Pseudomonadati</taxon>
        <taxon>Pseudomonadota</taxon>
        <taxon>Alphaproteobacteria</taxon>
        <taxon>Acetobacterales</taxon>
        <taxon>Roseomonadaceae</taxon>
        <taxon>Humitalea</taxon>
    </lineage>
</organism>
<comment type="subcellular location">
    <subcellularLocation>
        <location evidence="1">Periplasm</location>
    </subcellularLocation>
</comment>
<dbReference type="PIRSF" id="PIRSF002741">
    <property type="entry name" value="MppA"/>
    <property type="match status" value="1"/>
</dbReference>
<dbReference type="GO" id="GO:0043190">
    <property type="term" value="C:ATP-binding cassette (ABC) transporter complex"/>
    <property type="evidence" value="ECO:0007669"/>
    <property type="project" value="InterPro"/>
</dbReference>
<keyword evidence="3 4" id="KW-0732">Signal</keyword>
<dbReference type="Gene3D" id="3.90.76.10">
    <property type="entry name" value="Dipeptide-binding Protein, Domain 1"/>
    <property type="match status" value="1"/>
</dbReference>
<dbReference type="AlphaFoldDB" id="A0A2W7I9N9"/>
<evidence type="ECO:0000256" key="4">
    <source>
        <dbReference type="SAM" id="SignalP"/>
    </source>
</evidence>
<evidence type="ECO:0000256" key="1">
    <source>
        <dbReference type="ARBA" id="ARBA00004418"/>
    </source>
</evidence>
<evidence type="ECO:0000313" key="7">
    <source>
        <dbReference type="Proteomes" id="UP000249688"/>
    </source>
</evidence>